<dbReference type="AlphaFoldDB" id="A0A563VU06"/>
<keyword evidence="1" id="KW-0547">Nucleotide-binding</keyword>
<dbReference type="GO" id="GO:0005524">
    <property type="term" value="F:ATP binding"/>
    <property type="evidence" value="ECO:0007669"/>
    <property type="project" value="UniProtKB-UniRule"/>
</dbReference>
<dbReference type="GO" id="GO:0071555">
    <property type="term" value="P:cell wall organization"/>
    <property type="evidence" value="ECO:0007669"/>
    <property type="project" value="UniProtKB-KW"/>
</dbReference>
<dbReference type="HAMAP" id="MF_02214">
    <property type="entry name" value="Lipid_II_synth_MurT"/>
    <property type="match status" value="1"/>
</dbReference>
<dbReference type="PANTHER" id="PTHR23135:SF7">
    <property type="entry name" value="LIPID II ISOGLUTAMINYL SYNTHASE (GLUTAMINE-HYDROLYZING) SUBUNIT MURT"/>
    <property type="match status" value="1"/>
</dbReference>
<keyword evidence="1" id="KW-0862">Zinc</keyword>
<dbReference type="EMBL" id="CAACVJ010000215">
    <property type="protein sequence ID" value="VEP14859.1"/>
    <property type="molecule type" value="Genomic_DNA"/>
</dbReference>
<feature type="binding site" evidence="1">
    <location>
        <position position="248"/>
    </location>
    <ligand>
        <name>Zn(2+)</name>
        <dbReference type="ChEBI" id="CHEBI:29105"/>
    </ligand>
</feature>
<comment type="catalytic activity">
    <reaction evidence="1">
        <text>beta-D-GlcNAc-(1-&gt;4)-Mur2Ac(oyl-L-Ala-gamma-D-Glu-L-Lys-D-Ala-D-Ala)-di-trans,octa-cis-undecaprenyl diphosphate + ATP = beta-D-GlcNAc-(1-&gt;4)-Mur2Ac(oyl-L-Ala-gamma-D-O-P-Glu-L-Lys-D-Ala-D-Ala)-di-trans,octa-cis-undecaprenyl diphosphate + ADP</text>
        <dbReference type="Rhea" id="RHEA:59488"/>
        <dbReference type="ChEBI" id="CHEBI:30616"/>
        <dbReference type="ChEBI" id="CHEBI:60033"/>
        <dbReference type="ChEBI" id="CHEBI:143132"/>
        <dbReference type="ChEBI" id="CHEBI:456216"/>
    </reaction>
</comment>
<comment type="pathway">
    <text evidence="1">Cell wall biogenesis; peptidoglycan biosynthesis.</text>
</comment>
<dbReference type="GO" id="GO:0016881">
    <property type="term" value="F:acid-amino acid ligase activity"/>
    <property type="evidence" value="ECO:0007669"/>
    <property type="project" value="InterPro"/>
</dbReference>
<dbReference type="GO" id="GO:0140282">
    <property type="term" value="F:carbon-nitrogen ligase activity on lipid II"/>
    <property type="evidence" value="ECO:0007669"/>
    <property type="project" value="UniProtKB-UniRule"/>
</dbReference>
<keyword evidence="5" id="KW-1185">Reference proteome</keyword>
<reference evidence="4 5" key="1">
    <citation type="submission" date="2019-01" db="EMBL/GenBank/DDBJ databases">
        <authorList>
            <person name="Brito A."/>
        </authorList>
    </citation>
    <scope>NUCLEOTIDE SEQUENCE [LARGE SCALE GENOMIC DNA]</scope>
    <source>
        <strain evidence="4">1</strain>
    </source>
</reference>
<keyword evidence="1" id="KW-0133">Cell shape</keyword>
<dbReference type="InterPro" id="IPR043703">
    <property type="entry name" value="Lipid_II_synth_MurT"/>
</dbReference>
<dbReference type="RefSeq" id="WP_144873676.1">
    <property type="nucleotide sequence ID" value="NZ_LR214034.1"/>
</dbReference>
<dbReference type="EC" id="6.3.5.13" evidence="1"/>
<dbReference type="Pfam" id="PF08245">
    <property type="entry name" value="Mur_ligase_M"/>
    <property type="match status" value="1"/>
</dbReference>
<evidence type="ECO:0000256" key="1">
    <source>
        <dbReference type="HAMAP-Rule" id="MF_02214"/>
    </source>
</evidence>
<name>A0A563VU06_9CYAN</name>
<dbReference type="InterPro" id="IPR013564">
    <property type="entry name" value="MurT_C"/>
</dbReference>
<feature type="binding site" evidence="1">
    <location>
        <position position="251"/>
    </location>
    <ligand>
        <name>Zn(2+)</name>
        <dbReference type="ChEBI" id="CHEBI:29105"/>
    </ligand>
</feature>
<evidence type="ECO:0000313" key="5">
    <source>
        <dbReference type="Proteomes" id="UP000320055"/>
    </source>
</evidence>
<dbReference type="PANTHER" id="PTHR23135">
    <property type="entry name" value="MUR LIGASE FAMILY MEMBER"/>
    <property type="match status" value="1"/>
</dbReference>
<feature type="domain" description="Lipid II isoglutaminyl synthase (glutamine-hydrolyzing) subunit MurT C-terminal" evidence="3">
    <location>
        <begin position="345"/>
        <end position="463"/>
    </location>
</feature>
<evidence type="ECO:0000259" key="2">
    <source>
        <dbReference type="Pfam" id="PF08245"/>
    </source>
</evidence>
<keyword evidence="1" id="KW-0479">Metal-binding</keyword>
<dbReference type="InterPro" id="IPR013221">
    <property type="entry name" value="Mur_ligase_cen"/>
</dbReference>
<protein>
    <recommendedName>
        <fullName evidence="1">Lipid II isoglutaminyl synthase (glutamine-hydrolyzing) subunit MurT</fullName>
        <ecNumber evidence="1">6.3.5.13</ecNumber>
    </recommendedName>
</protein>
<comment type="function">
    <text evidence="1">The lipid II isoglutaminyl synthase complex catalyzes the formation of alpha-D-isoglutamine in the cell wall lipid II stem peptide. The MurT subunit catalyzes the ATP-dependent amidation of D-glutamate residue of lipid II, converting it to an isoglutamine residue.</text>
</comment>
<feature type="domain" description="Mur ligase central" evidence="2">
    <location>
        <begin position="61"/>
        <end position="189"/>
    </location>
</feature>
<dbReference type="GO" id="GO:0008270">
    <property type="term" value="F:zinc ion binding"/>
    <property type="evidence" value="ECO:0007669"/>
    <property type="project" value="UniProtKB-UniRule"/>
</dbReference>
<feature type="binding site" evidence="1">
    <location>
        <position position="270"/>
    </location>
    <ligand>
        <name>Zn(2+)</name>
        <dbReference type="ChEBI" id="CHEBI:29105"/>
    </ligand>
</feature>
<dbReference type="Gene3D" id="3.40.1190.10">
    <property type="entry name" value="Mur-like, catalytic domain"/>
    <property type="match status" value="1"/>
</dbReference>
<dbReference type="UniPathway" id="UPA00219"/>
<feature type="active site" evidence="1">
    <location>
        <position position="384"/>
    </location>
</feature>
<dbReference type="Pfam" id="PF08353">
    <property type="entry name" value="MurT_C"/>
    <property type="match status" value="1"/>
</dbReference>
<dbReference type="Proteomes" id="UP000320055">
    <property type="component" value="Unassembled WGS sequence"/>
</dbReference>
<gene>
    <name evidence="1" type="primary">murT</name>
    <name evidence="4" type="ORF">H1P_2920004</name>
</gene>
<dbReference type="GO" id="GO:0008360">
    <property type="term" value="P:regulation of cell shape"/>
    <property type="evidence" value="ECO:0007669"/>
    <property type="project" value="UniProtKB-KW"/>
</dbReference>
<evidence type="ECO:0000259" key="3">
    <source>
        <dbReference type="Pfam" id="PF08353"/>
    </source>
</evidence>
<comment type="similarity">
    <text evidence="1">Belongs to the MurCDEF family. MurT subfamily.</text>
</comment>
<sequence>MQPIDRIRLGLAVGTAKTVTKLVKTLNLGAASVLPGEISRRLHPRLLPLLFKQVNYGVILVVGTNGKTTTALLLRKILEDRGFKVTHNSSGANLINGLTTALLVDTKITGKLDTDYAILEVDENILPLVLKDCQPQYILALNLFRDQLDRYGEVDTIAQRWQKAISPLPSETTIILNADDPTLAYLGHQLSKGLTPPSKGGRATQGFEATSNHTPLACTPRQKVLFFGLNEPQLYLEEIPHAVDSIYCPSCGHLLDYQGVYLSHLGDYNCPSCGFAKSKTAINSQEWPQILIGVYNKYNTIAAGLLAETIGIQREDICHTIKNFKAAFGRAEELTIDDKQIRILLSKNPVGMNETIRAVTDIQKNKPSPVTLLVLNDRIPDGTDVSWIWDVDTETLTHQGGKLIISGDRTYDMALRLKYSESLLENPNLELIIQENLTQAISTALEITPPNETLHILPTYSAMLEVRENLVGRKIL</sequence>
<keyword evidence="1" id="KW-0573">Peptidoglycan synthesis</keyword>
<keyword evidence="1" id="KW-0067">ATP-binding</keyword>
<evidence type="ECO:0000313" key="4">
    <source>
        <dbReference type="EMBL" id="VEP14859.1"/>
    </source>
</evidence>
<dbReference type="InterPro" id="IPR036565">
    <property type="entry name" value="Mur-like_cat_sf"/>
</dbReference>
<accession>A0A563VU06</accession>
<organism evidence="4 5">
    <name type="scientific">Hyella patelloides LEGE 07179</name>
    <dbReference type="NCBI Taxonomy" id="945734"/>
    <lineage>
        <taxon>Bacteria</taxon>
        <taxon>Bacillati</taxon>
        <taxon>Cyanobacteriota</taxon>
        <taxon>Cyanophyceae</taxon>
        <taxon>Pleurocapsales</taxon>
        <taxon>Hyellaceae</taxon>
        <taxon>Hyella</taxon>
    </lineage>
</organism>
<dbReference type="SUPFAM" id="SSF53623">
    <property type="entry name" value="MurD-like peptide ligases, catalytic domain"/>
    <property type="match status" value="1"/>
</dbReference>
<dbReference type="GO" id="GO:0009252">
    <property type="term" value="P:peptidoglycan biosynthetic process"/>
    <property type="evidence" value="ECO:0007669"/>
    <property type="project" value="UniProtKB-UniRule"/>
</dbReference>
<keyword evidence="1" id="KW-0961">Cell wall biogenesis/degradation</keyword>
<keyword evidence="1" id="KW-0436">Ligase</keyword>
<comment type="subunit">
    <text evidence="1">Forms a heterodimer with GatD.</text>
</comment>
<dbReference type="OrthoDB" id="9803907at2"/>
<comment type="catalytic activity">
    <reaction evidence="1">
        <text>beta-D-GlcNAc-(1-&gt;4)-Mur2Ac(oyl-L-Ala-gamma-D-O-P-Glu-L-Lys-D-Ala-D-Ala)-di-trans,octa-cis-undecaprenyl diphosphate + NH4(+) = beta-D-GlcNAc-(1-&gt;4)-Mur2Ac(oyl-L-Ala-D-isoglutaminyl-L-Lys-D-Ala-D-Ala)-di-trans,octa-cis-undecaprenyl diphosphate + phosphate + H(+)</text>
        <dbReference type="Rhea" id="RHEA:57932"/>
        <dbReference type="ChEBI" id="CHEBI:15378"/>
        <dbReference type="ChEBI" id="CHEBI:28938"/>
        <dbReference type="ChEBI" id="CHEBI:43474"/>
        <dbReference type="ChEBI" id="CHEBI:62233"/>
        <dbReference type="ChEBI" id="CHEBI:143132"/>
    </reaction>
</comment>
<proteinExistence type="inferred from homology"/>
<comment type="catalytic activity">
    <reaction evidence="1">
        <text>beta-D-GlcNAc-(1-&gt;4)-Mur2Ac(oyl-L-Ala-gamma-D-Glu-L-Lys-D-Ala-D-Ala)-di-trans,octa-cis-undecaprenyl diphosphate + L-glutamine + ATP + H2O = beta-D-GlcNAc-(1-&gt;4)-Mur2Ac(oyl-L-Ala-D-isoglutaminyl-L-Lys-D-Ala-D-Ala)-di-trans,octa-cis-undecaprenyl diphosphate + L-glutamate + ADP + phosphate + H(+)</text>
        <dbReference type="Rhea" id="RHEA:57928"/>
        <dbReference type="ChEBI" id="CHEBI:15377"/>
        <dbReference type="ChEBI" id="CHEBI:15378"/>
        <dbReference type="ChEBI" id="CHEBI:29985"/>
        <dbReference type="ChEBI" id="CHEBI:30616"/>
        <dbReference type="ChEBI" id="CHEBI:43474"/>
        <dbReference type="ChEBI" id="CHEBI:58359"/>
        <dbReference type="ChEBI" id="CHEBI:60033"/>
        <dbReference type="ChEBI" id="CHEBI:62233"/>
        <dbReference type="ChEBI" id="CHEBI:456216"/>
        <dbReference type="EC" id="6.3.5.13"/>
    </reaction>
</comment>
<feature type="binding site" evidence="1">
    <location>
        <position position="273"/>
    </location>
    <ligand>
        <name>Zn(2+)</name>
        <dbReference type="ChEBI" id="CHEBI:29105"/>
    </ligand>
</feature>